<evidence type="ECO:0000256" key="1">
    <source>
        <dbReference type="ARBA" id="ARBA00004651"/>
    </source>
</evidence>
<feature type="transmembrane region" description="Helical" evidence="8">
    <location>
        <begin position="81"/>
        <end position="98"/>
    </location>
</feature>
<evidence type="ECO:0000256" key="6">
    <source>
        <dbReference type="ARBA" id="ARBA00023136"/>
    </source>
</evidence>
<keyword evidence="4 8" id="KW-0812">Transmembrane</keyword>
<keyword evidence="10" id="KW-1185">Reference proteome</keyword>
<evidence type="ECO:0000256" key="7">
    <source>
        <dbReference type="SAM" id="MobiDB-lite"/>
    </source>
</evidence>
<evidence type="ECO:0000256" key="4">
    <source>
        <dbReference type="ARBA" id="ARBA00022692"/>
    </source>
</evidence>
<gene>
    <name evidence="9" type="ORF">SAMN05421742_101612</name>
</gene>
<dbReference type="PANTHER" id="PTHR34857">
    <property type="entry name" value="SLL0384 PROTEIN"/>
    <property type="match status" value="1"/>
</dbReference>
<keyword evidence="6 8" id="KW-0472">Membrane</keyword>
<feature type="transmembrane region" description="Helical" evidence="8">
    <location>
        <begin position="118"/>
        <end position="139"/>
    </location>
</feature>
<evidence type="ECO:0000313" key="9">
    <source>
        <dbReference type="EMBL" id="SDG57381.1"/>
    </source>
</evidence>
<dbReference type="InterPro" id="IPR012809">
    <property type="entry name" value="ECF_CbiQ"/>
</dbReference>
<feature type="region of interest" description="Disordered" evidence="7">
    <location>
        <begin position="1"/>
        <end position="24"/>
    </location>
</feature>
<reference evidence="10" key="1">
    <citation type="submission" date="2016-10" db="EMBL/GenBank/DDBJ databases">
        <authorList>
            <person name="Varghese N."/>
            <person name="Submissions S."/>
        </authorList>
    </citation>
    <scope>NUCLEOTIDE SEQUENCE [LARGE SCALE GENOMIC DNA]</scope>
    <source>
        <strain evidence="10">930I</strain>
    </source>
</reference>
<dbReference type="Pfam" id="PF02361">
    <property type="entry name" value="CbiQ"/>
    <property type="match status" value="1"/>
</dbReference>
<proteinExistence type="inferred from homology"/>
<dbReference type="NCBIfam" id="TIGR02454">
    <property type="entry name" value="ECF_T_CbiQ"/>
    <property type="match status" value="1"/>
</dbReference>
<dbReference type="PANTHER" id="PTHR34857:SF2">
    <property type="entry name" value="SLL0384 PROTEIN"/>
    <property type="match status" value="1"/>
</dbReference>
<dbReference type="GO" id="GO:0006824">
    <property type="term" value="P:cobalt ion transport"/>
    <property type="evidence" value="ECO:0007669"/>
    <property type="project" value="InterPro"/>
</dbReference>
<dbReference type="InterPro" id="IPR003339">
    <property type="entry name" value="ABC/ECF_trnsptr_transmembrane"/>
</dbReference>
<dbReference type="EMBL" id="FNCV01000001">
    <property type="protein sequence ID" value="SDG57381.1"/>
    <property type="molecule type" value="Genomic_DNA"/>
</dbReference>
<keyword evidence="3" id="KW-1003">Cell membrane</keyword>
<evidence type="ECO:0000256" key="5">
    <source>
        <dbReference type="ARBA" id="ARBA00022989"/>
    </source>
</evidence>
<accession>A0A1G7VCU4</accession>
<dbReference type="RefSeq" id="WP_092615155.1">
    <property type="nucleotide sequence ID" value="NZ_FNCV01000001.1"/>
</dbReference>
<feature type="transmembrane region" description="Helical" evidence="8">
    <location>
        <begin position="36"/>
        <end position="69"/>
    </location>
</feature>
<keyword evidence="5 8" id="KW-1133">Transmembrane helix</keyword>
<dbReference type="STRING" id="83401.SAMN05421742_101612"/>
<evidence type="ECO:0000313" key="10">
    <source>
        <dbReference type="Proteomes" id="UP000217076"/>
    </source>
</evidence>
<organism evidence="9 10">
    <name type="scientific">Roseospirillum parvum</name>
    <dbReference type="NCBI Taxonomy" id="83401"/>
    <lineage>
        <taxon>Bacteria</taxon>
        <taxon>Pseudomonadati</taxon>
        <taxon>Pseudomonadota</taxon>
        <taxon>Alphaproteobacteria</taxon>
        <taxon>Rhodospirillales</taxon>
        <taxon>Rhodospirillaceae</taxon>
        <taxon>Roseospirillum</taxon>
    </lineage>
</organism>
<dbReference type="Proteomes" id="UP000217076">
    <property type="component" value="Unassembled WGS sequence"/>
</dbReference>
<protein>
    <submittedName>
        <fullName evidence="9">Cobalt/nickel transport system permease protein</fullName>
    </submittedName>
</protein>
<dbReference type="CDD" id="cd16914">
    <property type="entry name" value="EcfT"/>
    <property type="match status" value="1"/>
</dbReference>
<dbReference type="InterPro" id="IPR051611">
    <property type="entry name" value="ECF_transporter_component"/>
</dbReference>
<dbReference type="OrthoDB" id="4533at2"/>
<feature type="transmembrane region" description="Helical" evidence="8">
    <location>
        <begin position="244"/>
        <end position="260"/>
    </location>
</feature>
<name>A0A1G7VCU4_9PROT</name>
<comment type="similarity">
    <text evidence="2">Belongs to the CbiQ family.</text>
</comment>
<evidence type="ECO:0000256" key="2">
    <source>
        <dbReference type="ARBA" id="ARBA00008564"/>
    </source>
</evidence>
<evidence type="ECO:0000256" key="3">
    <source>
        <dbReference type="ARBA" id="ARBA00022475"/>
    </source>
</evidence>
<sequence length="277" mass="29847">MSHALGGHALGPEPRPEPFAHRRPAPLGRLDPRARLLAVTAFAGVVVCLKSPWVLALALLLAGLAAALARLPVGPTLKRMLAMDGFVVLMLLMLPFTTPGTPMFELWGLPASQEGLLAALRIGLIANAVVLALLALAGAMEATTLGHALGRLGAPSRLVHLLLFTIRYIDVLGQENRRLRTAMKARAFRPRNSLHTWRSYGYLVGMMLVRALERAERIVGAMKCRGFTGRLYCLDRLSWQTTDSAFLLLALALLAALVGLDMPGGPLSDWVGHAHPV</sequence>
<evidence type="ECO:0000256" key="8">
    <source>
        <dbReference type="SAM" id="Phobius"/>
    </source>
</evidence>
<dbReference type="GO" id="GO:0043190">
    <property type="term" value="C:ATP-binding cassette (ABC) transporter complex"/>
    <property type="evidence" value="ECO:0007669"/>
    <property type="project" value="InterPro"/>
</dbReference>
<dbReference type="AlphaFoldDB" id="A0A1G7VCU4"/>
<comment type="subcellular location">
    <subcellularLocation>
        <location evidence="1">Cell membrane</location>
        <topology evidence="1">Multi-pass membrane protein</topology>
    </subcellularLocation>
</comment>